<dbReference type="CDD" id="cd06257">
    <property type="entry name" value="DnaJ"/>
    <property type="match status" value="1"/>
</dbReference>
<dbReference type="InterPro" id="IPR052094">
    <property type="entry name" value="Pre-mRNA-splicing_ERAD"/>
</dbReference>
<dbReference type="InterPro" id="IPR001623">
    <property type="entry name" value="DnaJ_domain"/>
</dbReference>
<protein>
    <recommendedName>
        <fullName evidence="6">J domain-containing protein</fullName>
    </recommendedName>
</protein>
<evidence type="ECO:0000259" key="6">
    <source>
        <dbReference type="PROSITE" id="PS50076"/>
    </source>
</evidence>
<dbReference type="PROSITE" id="PS50076">
    <property type="entry name" value="DNAJ_2"/>
    <property type="match status" value="1"/>
</dbReference>
<dbReference type="InterPro" id="IPR036812">
    <property type="entry name" value="NAD(P)_OxRdtase_dom_sf"/>
</dbReference>
<evidence type="ECO:0000256" key="4">
    <source>
        <dbReference type="ARBA" id="ARBA00023186"/>
    </source>
</evidence>
<evidence type="ECO:0000256" key="3">
    <source>
        <dbReference type="ARBA" id="ARBA00022490"/>
    </source>
</evidence>
<dbReference type="GeneID" id="63686184"/>
<evidence type="ECO:0000256" key="2">
    <source>
        <dbReference type="ARBA" id="ARBA00004496"/>
    </source>
</evidence>
<dbReference type="GO" id="GO:0005737">
    <property type="term" value="C:cytoplasm"/>
    <property type="evidence" value="ECO:0007669"/>
    <property type="project" value="UniProtKB-SubCell"/>
</dbReference>
<accession>M5G8T2</accession>
<dbReference type="GO" id="GO:0005681">
    <property type="term" value="C:spliceosomal complex"/>
    <property type="evidence" value="ECO:0007669"/>
    <property type="project" value="TreeGrafter"/>
</dbReference>
<evidence type="ECO:0000313" key="7">
    <source>
        <dbReference type="EMBL" id="EJU02262.1"/>
    </source>
</evidence>
<dbReference type="PANTHER" id="PTHR44313">
    <property type="entry name" value="DNAJ HOMOLOG SUBFAMILY C MEMBER 17"/>
    <property type="match status" value="1"/>
</dbReference>
<dbReference type="Gene3D" id="1.10.287.110">
    <property type="entry name" value="DnaJ domain"/>
    <property type="match status" value="1"/>
</dbReference>
<keyword evidence="8" id="KW-1185">Reference proteome</keyword>
<proteinExistence type="predicted"/>
<dbReference type="SUPFAM" id="SSF46565">
    <property type="entry name" value="Chaperone J-domain"/>
    <property type="match status" value="1"/>
</dbReference>
<evidence type="ECO:0000256" key="5">
    <source>
        <dbReference type="ARBA" id="ARBA00023242"/>
    </source>
</evidence>
<dbReference type="HOGENOM" id="CLU_1547527_0_0_1"/>
<comment type="subcellular location">
    <subcellularLocation>
        <location evidence="2">Cytoplasm</location>
    </subcellularLocation>
    <subcellularLocation>
        <location evidence="1">Nucleus</location>
    </subcellularLocation>
</comment>
<dbReference type="Gene3D" id="3.20.20.100">
    <property type="entry name" value="NADP-dependent oxidoreductase domain"/>
    <property type="match status" value="1"/>
</dbReference>
<dbReference type="SUPFAM" id="SSF51430">
    <property type="entry name" value="NAD(P)-linked oxidoreductase"/>
    <property type="match status" value="1"/>
</dbReference>
<dbReference type="PANTHER" id="PTHR44313:SF1">
    <property type="entry name" value="DNAJ HOMOLOG SUBFAMILY C MEMBER 17"/>
    <property type="match status" value="1"/>
</dbReference>
<dbReference type="Pfam" id="PF00226">
    <property type="entry name" value="DnaJ"/>
    <property type="match status" value="1"/>
</dbReference>
<keyword evidence="4" id="KW-0143">Chaperone</keyword>
<dbReference type="InterPro" id="IPR036869">
    <property type="entry name" value="J_dom_sf"/>
</dbReference>
<dbReference type="OrthoDB" id="416253at2759"/>
<dbReference type="EMBL" id="JH795862">
    <property type="protein sequence ID" value="EJU02262.1"/>
    <property type="molecule type" value="Genomic_DNA"/>
</dbReference>
<evidence type="ECO:0000256" key="1">
    <source>
        <dbReference type="ARBA" id="ARBA00004123"/>
    </source>
</evidence>
<feature type="domain" description="J" evidence="6">
    <location>
        <begin position="17"/>
        <end position="121"/>
    </location>
</feature>
<gene>
    <name evidence="7" type="ORF">DACRYDRAFT_15595</name>
</gene>
<keyword evidence="5" id="KW-0539">Nucleus</keyword>
<evidence type="ECO:0000313" key="8">
    <source>
        <dbReference type="Proteomes" id="UP000030653"/>
    </source>
</evidence>
<dbReference type="Proteomes" id="UP000030653">
    <property type="component" value="Unassembled WGS sequence"/>
</dbReference>
<name>M5G8T2_DACPD</name>
<dbReference type="GO" id="GO:0000390">
    <property type="term" value="P:spliceosomal complex disassembly"/>
    <property type="evidence" value="ECO:0007669"/>
    <property type="project" value="TreeGrafter"/>
</dbReference>
<reference evidence="7 8" key="1">
    <citation type="journal article" date="2012" name="Science">
        <title>The Paleozoic origin of enzymatic lignin decomposition reconstructed from 31 fungal genomes.</title>
        <authorList>
            <person name="Floudas D."/>
            <person name="Binder M."/>
            <person name="Riley R."/>
            <person name="Barry K."/>
            <person name="Blanchette R.A."/>
            <person name="Henrissat B."/>
            <person name="Martinez A.T."/>
            <person name="Otillar R."/>
            <person name="Spatafora J.W."/>
            <person name="Yadav J.S."/>
            <person name="Aerts A."/>
            <person name="Benoit I."/>
            <person name="Boyd A."/>
            <person name="Carlson A."/>
            <person name="Copeland A."/>
            <person name="Coutinho P.M."/>
            <person name="de Vries R.P."/>
            <person name="Ferreira P."/>
            <person name="Findley K."/>
            <person name="Foster B."/>
            <person name="Gaskell J."/>
            <person name="Glotzer D."/>
            <person name="Gorecki P."/>
            <person name="Heitman J."/>
            <person name="Hesse C."/>
            <person name="Hori C."/>
            <person name="Igarashi K."/>
            <person name="Jurgens J.A."/>
            <person name="Kallen N."/>
            <person name="Kersten P."/>
            <person name="Kohler A."/>
            <person name="Kuees U."/>
            <person name="Kumar T.K.A."/>
            <person name="Kuo A."/>
            <person name="LaButti K."/>
            <person name="Larrondo L.F."/>
            <person name="Lindquist E."/>
            <person name="Ling A."/>
            <person name="Lombard V."/>
            <person name="Lucas S."/>
            <person name="Lundell T."/>
            <person name="Martin R."/>
            <person name="McLaughlin D.J."/>
            <person name="Morgenstern I."/>
            <person name="Morin E."/>
            <person name="Murat C."/>
            <person name="Nagy L.G."/>
            <person name="Nolan M."/>
            <person name="Ohm R.A."/>
            <person name="Patyshakuliyeva A."/>
            <person name="Rokas A."/>
            <person name="Ruiz-Duenas F.J."/>
            <person name="Sabat G."/>
            <person name="Salamov A."/>
            <person name="Samejima M."/>
            <person name="Schmutz J."/>
            <person name="Slot J.C."/>
            <person name="St John F."/>
            <person name="Stenlid J."/>
            <person name="Sun H."/>
            <person name="Sun S."/>
            <person name="Syed K."/>
            <person name="Tsang A."/>
            <person name="Wiebenga A."/>
            <person name="Young D."/>
            <person name="Pisabarro A."/>
            <person name="Eastwood D.C."/>
            <person name="Martin F."/>
            <person name="Cullen D."/>
            <person name="Grigoriev I.V."/>
            <person name="Hibbett D.S."/>
        </authorList>
    </citation>
    <scope>NUCLEOTIDE SEQUENCE [LARGE SCALE GENOMIC DNA]</scope>
    <source>
        <strain evidence="7 8">DJM-731 SS1</strain>
    </source>
</reference>
<organism evidence="7 8">
    <name type="scientific">Dacryopinax primogenitus (strain DJM 731)</name>
    <name type="common">Brown rot fungus</name>
    <dbReference type="NCBI Taxonomy" id="1858805"/>
    <lineage>
        <taxon>Eukaryota</taxon>
        <taxon>Fungi</taxon>
        <taxon>Dikarya</taxon>
        <taxon>Basidiomycota</taxon>
        <taxon>Agaricomycotina</taxon>
        <taxon>Dacrymycetes</taxon>
        <taxon>Dacrymycetales</taxon>
        <taxon>Dacrymycetaceae</taxon>
        <taxon>Dacryopinax</taxon>
    </lineage>
</organism>
<keyword evidence="3" id="KW-0963">Cytoplasm</keyword>
<sequence length="173" mass="19140">MPLTQYPGGPVDKPVYATAERLGVAPEQVLLPWIKSKGAVILTTISKKEQLERYQAVANIDLTDEDIAHWSKFVGPTGVASLKVHPDKNPSPEAATLFHALTQAYNFLPDPTQRSALDASLAARRARAAQLAASSEKKCTMLEELECAERAAKRFKVDSLAEERKKREEEERI</sequence>
<dbReference type="AlphaFoldDB" id="M5G8T2"/>
<dbReference type="RefSeq" id="XP_040629159.1">
    <property type="nucleotide sequence ID" value="XM_040771122.1"/>
</dbReference>